<dbReference type="Gene3D" id="3.40.50.720">
    <property type="entry name" value="NAD(P)-binding Rossmann-like Domain"/>
    <property type="match status" value="1"/>
</dbReference>
<dbReference type="InterPro" id="IPR036291">
    <property type="entry name" value="NAD(P)-bd_dom_sf"/>
</dbReference>
<comment type="similarity">
    <text evidence="1">Belongs to the short-chain dehydrogenases/reductases (SDR) family.</text>
</comment>
<name>A0A1I7GTY4_9BACL</name>
<evidence type="ECO:0000259" key="3">
    <source>
        <dbReference type="SMART" id="SM00822"/>
    </source>
</evidence>
<dbReference type="eggNOG" id="COG1028">
    <property type="taxonomic scope" value="Bacteria"/>
</dbReference>
<dbReference type="PRINTS" id="PR00081">
    <property type="entry name" value="GDHRDH"/>
</dbReference>
<evidence type="ECO:0000256" key="1">
    <source>
        <dbReference type="ARBA" id="ARBA00006484"/>
    </source>
</evidence>
<dbReference type="Proteomes" id="UP000183508">
    <property type="component" value="Unassembled WGS sequence"/>
</dbReference>
<dbReference type="STRING" id="392015.SAMN05421543_10364"/>
<dbReference type="InterPro" id="IPR057326">
    <property type="entry name" value="KR_dom"/>
</dbReference>
<proteinExistence type="inferred from homology"/>
<gene>
    <name evidence="4" type="ORF">SAMN05421543_10364</name>
</gene>
<evidence type="ECO:0000256" key="2">
    <source>
        <dbReference type="ARBA" id="ARBA00023002"/>
    </source>
</evidence>
<keyword evidence="5" id="KW-1185">Reference proteome</keyword>
<dbReference type="PANTHER" id="PTHR24321:SF15">
    <property type="entry name" value="OXIDOREDUCTASE UCPA"/>
    <property type="match status" value="1"/>
</dbReference>
<dbReference type="SMART" id="SM00822">
    <property type="entry name" value="PKS_KR"/>
    <property type="match status" value="1"/>
</dbReference>
<dbReference type="OrthoDB" id="125587at2"/>
<dbReference type="GO" id="GO:0016491">
    <property type="term" value="F:oxidoreductase activity"/>
    <property type="evidence" value="ECO:0007669"/>
    <property type="project" value="UniProtKB-KW"/>
</dbReference>
<dbReference type="InterPro" id="IPR020904">
    <property type="entry name" value="Sc_DH/Rdtase_CS"/>
</dbReference>
<reference evidence="5" key="1">
    <citation type="submission" date="2016-10" db="EMBL/GenBank/DDBJ databases">
        <authorList>
            <person name="Varghese N."/>
        </authorList>
    </citation>
    <scope>NUCLEOTIDE SEQUENCE [LARGE SCALE GENOMIC DNA]</scope>
    <source>
        <strain evidence="5">DSM 17980</strain>
    </source>
</reference>
<keyword evidence="2" id="KW-0560">Oxidoreductase</keyword>
<accession>A0A1I7GTY4</accession>
<protein>
    <submittedName>
        <fullName evidence="4">3-oxoacyl-[acyl-carrier protein] reductase</fullName>
    </submittedName>
</protein>
<sequence length="252" mass="25925">MRLKDKVAIITGAASGIGKGTAELFAQEGAAVVVADLPASPGEEVAAAIRAAGGRAEFAPVDVTDAAQVQAMVDGVAARYGRIDVIYNNAGLPQAFTPIEEVTDEYFERLMAVNVKGVFLGSRAVVPHMKRQGSGVILATASTAGVRPRPGLNVYSATKGAVIAFTKALALELAPFGIRVNAINPVATDTPMLPGFIGGGDAEAGRQNFLKTIPLGRLAQPLDIARAALFLASEEASLITGVDLEVDGGRCV</sequence>
<organism evidence="4 5">
    <name type="scientific">Alicyclobacillus macrosporangiidus</name>
    <dbReference type="NCBI Taxonomy" id="392015"/>
    <lineage>
        <taxon>Bacteria</taxon>
        <taxon>Bacillati</taxon>
        <taxon>Bacillota</taxon>
        <taxon>Bacilli</taxon>
        <taxon>Bacillales</taxon>
        <taxon>Alicyclobacillaceae</taxon>
        <taxon>Alicyclobacillus</taxon>
    </lineage>
</organism>
<dbReference type="EMBL" id="FPBV01000003">
    <property type="protein sequence ID" value="SFU51905.1"/>
    <property type="molecule type" value="Genomic_DNA"/>
</dbReference>
<dbReference type="AlphaFoldDB" id="A0A1I7GTY4"/>
<evidence type="ECO:0000313" key="5">
    <source>
        <dbReference type="Proteomes" id="UP000183508"/>
    </source>
</evidence>
<dbReference type="RefSeq" id="WP_074949871.1">
    <property type="nucleotide sequence ID" value="NZ_FPBV01000003.1"/>
</dbReference>
<dbReference type="GO" id="GO:0008206">
    <property type="term" value="P:bile acid metabolic process"/>
    <property type="evidence" value="ECO:0007669"/>
    <property type="project" value="UniProtKB-ARBA"/>
</dbReference>
<dbReference type="SUPFAM" id="SSF51735">
    <property type="entry name" value="NAD(P)-binding Rossmann-fold domains"/>
    <property type="match status" value="1"/>
</dbReference>
<dbReference type="NCBIfam" id="NF005559">
    <property type="entry name" value="PRK07231.1"/>
    <property type="match status" value="1"/>
</dbReference>
<dbReference type="FunFam" id="3.40.50.720:FF:000084">
    <property type="entry name" value="Short-chain dehydrogenase reductase"/>
    <property type="match status" value="1"/>
</dbReference>
<evidence type="ECO:0000313" key="4">
    <source>
        <dbReference type="EMBL" id="SFU51905.1"/>
    </source>
</evidence>
<dbReference type="PRINTS" id="PR00080">
    <property type="entry name" value="SDRFAMILY"/>
</dbReference>
<feature type="domain" description="Ketoreductase" evidence="3">
    <location>
        <begin position="6"/>
        <end position="189"/>
    </location>
</feature>
<dbReference type="Pfam" id="PF13561">
    <property type="entry name" value="adh_short_C2"/>
    <property type="match status" value="1"/>
</dbReference>
<dbReference type="PANTHER" id="PTHR24321">
    <property type="entry name" value="DEHYDROGENASES, SHORT CHAIN"/>
    <property type="match status" value="1"/>
</dbReference>
<dbReference type="InterPro" id="IPR002347">
    <property type="entry name" value="SDR_fam"/>
</dbReference>
<dbReference type="PROSITE" id="PS00061">
    <property type="entry name" value="ADH_SHORT"/>
    <property type="match status" value="1"/>
</dbReference>